<evidence type="ECO:0000313" key="3">
    <source>
        <dbReference type="Proteomes" id="UP000268321"/>
    </source>
</evidence>
<dbReference type="EMBL" id="ML004442">
    <property type="protein sequence ID" value="RKP31362.1"/>
    <property type="molecule type" value="Genomic_DNA"/>
</dbReference>
<dbReference type="InterPro" id="IPR051710">
    <property type="entry name" value="Phosphatase_SH3-domain"/>
</dbReference>
<gene>
    <name evidence="2" type="ORF">METBISCDRAFT_22395</name>
</gene>
<organism evidence="2 3">
    <name type="scientific">Metschnikowia bicuspidata</name>
    <dbReference type="NCBI Taxonomy" id="27322"/>
    <lineage>
        <taxon>Eukaryota</taxon>
        <taxon>Fungi</taxon>
        <taxon>Dikarya</taxon>
        <taxon>Ascomycota</taxon>
        <taxon>Saccharomycotina</taxon>
        <taxon>Pichiomycetes</taxon>
        <taxon>Metschnikowiaceae</taxon>
        <taxon>Metschnikowia</taxon>
    </lineage>
</organism>
<dbReference type="CDD" id="cd07067">
    <property type="entry name" value="HP_PGM_like"/>
    <property type="match status" value="1"/>
</dbReference>
<dbReference type="InterPro" id="IPR013078">
    <property type="entry name" value="His_Pase_superF_clade-1"/>
</dbReference>
<dbReference type="Proteomes" id="UP000268321">
    <property type="component" value="Unassembled WGS sequence"/>
</dbReference>
<accession>A0A4P9ZG41</accession>
<sequence length="442" mass="48396">MTLKTIYIARHGYRSNWIPPPHPANPTEIDSDHVLAPHGEDQARELAQHVVSLAEKPQFLVSSPFYRCVQTFAPLAAKLGVKIAIDRGVGEWFKRDRVVVPIPASYDTLGQFFADVIGSDALWDGSGVVPSAEGENEAEVFARCGAFWNAFIPKFEAQYPDVSTVIIVTHAATKIALGMQLLQKQSVHDDVEFDGQRTKLRAGSCSLDKYTYEDGAWTLRENGRTDFLADGEEMDWNFDAKFEAGSDDDIRARLLANTAGQPEHFEDLFLTIDIPVVSAAYTDEPRDAKGCDPLLGEQLFINPGAKLQLTELDHETPLFKISDNTNTTADPNSRLFSNLSAIDGQIYKTSWTRLLGTELIFDDYGTLVGTVKEHLVAEAAVRLHPAHNNPGDDVGDDADSDTRSAFYRKALAAAQRAAEGSPVGAATEPSGAATEHFSVLED</sequence>
<evidence type="ECO:0000313" key="2">
    <source>
        <dbReference type="EMBL" id="RKP31362.1"/>
    </source>
</evidence>
<feature type="region of interest" description="Disordered" evidence="1">
    <location>
        <begin position="417"/>
        <end position="442"/>
    </location>
</feature>
<dbReference type="SUPFAM" id="SSF53254">
    <property type="entry name" value="Phosphoglycerate mutase-like"/>
    <property type="match status" value="1"/>
</dbReference>
<reference evidence="3" key="1">
    <citation type="journal article" date="2018" name="Nat. Microbiol.">
        <title>Leveraging single-cell genomics to expand the fungal tree of life.</title>
        <authorList>
            <person name="Ahrendt S.R."/>
            <person name="Quandt C.A."/>
            <person name="Ciobanu D."/>
            <person name="Clum A."/>
            <person name="Salamov A."/>
            <person name="Andreopoulos B."/>
            <person name="Cheng J.F."/>
            <person name="Woyke T."/>
            <person name="Pelin A."/>
            <person name="Henrissat B."/>
            <person name="Reynolds N.K."/>
            <person name="Benny G.L."/>
            <person name="Smith M.E."/>
            <person name="James T.Y."/>
            <person name="Grigoriev I.V."/>
        </authorList>
    </citation>
    <scope>NUCLEOTIDE SEQUENCE [LARGE SCALE GENOMIC DNA]</scope>
    <source>
        <strain evidence="3">Baker2002</strain>
    </source>
</reference>
<dbReference type="FunFam" id="3.40.50.1240:FF:000034">
    <property type="entry name" value="Transcription factor TFIIIC subunit"/>
    <property type="match status" value="1"/>
</dbReference>
<dbReference type="GO" id="GO:0016791">
    <property type="term" value="F:phosphatase activity"/>
    <property type="evidence" value="ECO:0007669"/>
    <property type="project" value="UniProtKB-ARBA"/>
</dbReference>
<dbReference type="InterPro" id="IPR014623">
    <property type="entry name" value="Tfc7/tau55"/>
</dbReference>
<protein>
    <submittedName>
        <fullName evidence="2">Transcription factor TFIIIC, tau55 subunit</fullName>
    </submittedName>
</protein>
<evidence type="ECO:0000256" key="1">
    <source>
        <dbReference type="SAM" id="MobiDB-lite"/>
    </source>
</evidence>
<name>A0A4P9ZG41_9ASCO</name>
<dbReference type="InterPro" id="IPR029033">
    <property type="entry name" value="His_PPase_superfam"/>
</dbReference>
<dbReference type="AlphaFoldDB" id="A0A4P9ZG41"/>
<dbReference type="PIRSF" id="PIRSF036802">
    <property type="entry name" value="Tau55_TFC7"/>
    <property type="match status" value="1"/>
</dbReference>
<dbReference type="Pfam" id="PF00300">
    <property type="entry name" value="His_Phos_1"/>
    <property type="match status" value="1"/>
</dbReference>
<keyword evidence="3" id="KW-1185">Reference proteome</keyword>
<dbReference type="PANTHER" id="PTHR16469">
    <property type="entry name" value="UBIQUITIN-ASSOCIATED AND SH3 DOMAIN-CONTAINING BA-RELATED"/>
    <property type="match status" value="1"/>
</dbReference>
<proteinExistence type="predicted"/>
<dbReference type="Gene3D" id="3.40.50.1240">
    <property type="entry name" value="Phosphoglycerate mutase-like"/>
    <property type="match status" value="1"/>
</dbReference>
<dbReference type="PANTHER" id="PTHR16469:SF51">
    <property type="entry name" value="TRANSCRIPTION FACTOR TAU 55 KDA SUBUNIT"/>
    <property type="match status" value="1"/>
</dbReference>
<dbReference type="SMART" id="SM00855">
    <property type="entry name" value="PGAM"/>
    <property type="match status" value="1"/>
</dbReference>
<dbReference type="OrthoDB" id="414418at2759"/>